<dbReference type="Proteomes" id="UP000467428">
    <property type="component" value="Chromosome"/>
</dbReference>
<feature type="region of interest" description="Disordered" evidence="1">
    <location>
        <begin position="129"/>
        <end position="243"/>
    </location>
</feature>
<organism evidence="2 3">
    <name type="scientific">Mycolicibacterium arabiense</name>
    <dbReference type="NCBI Taxonomy" id="1286181"/>
    <lineage>
        <taxon>Bacteria</taxon>
        <taxon>Bacillati</taxon>
        <taxon>Actinomycetota</taxon>
        <taxon>Actinomycetes</taxon>
        <taxon>Mycobacteriales</taxon>
        <taxon>Mycobacteriaceae</taxon>
        <taxon>Mycolicibacterium</taxon>
    </lineage>
</organism>
<evidence type="ECO:0008006" key="4">
    <source>
        <dbReference type="Google" id="ProtNLM"/>
    </source>
</evidence>
<evidence type="ECO:0000313" key="3">
    <source>
        <dbReference type="Proteomes" id="UP000467428"/>
    </source>
</evidence>
<proteinExistence type="predicted"/>
<feature type="compositionally biased region" description="Basic and acidic residues" evidence="1">
    <location>
        <begin position="173"/>
        <end position="204"/>
    </location>
</feature>
<dbReference type="EMBL" id="AP022593">
    <property type="protein sequence ID" value="BBY51366.1"/>
    <property type="molecule type" value="Genomic_DNA"/>
</dbReference>
<gene>
    <name evidence="2" type="ORF">MARA_48340</name>
</gene>
<reference evidence="2 3" key="1">
    <citation type="journal article" date="2019" name="Emerg. Microbes Infect.">
        <title>Comprehensive subspecies identification of 175 nontuberculous mycobacteria species based on 7547 genomic profiles.</title>
        <authorList>
            <person name="Matsumoto Y."/>
            <person name="Kinjo T."/>
            <person name="Motooka D."/>
            <person name="Nabeya D."/>
            <person name="Jung N."/>
            <person name="Uechi K."/>
            <person name="Horii T."/>
            <person name="Iida T."/>
            <person name="Fujita J."/>
            <person name="Nakamura S."/>
        </authorList>
    </citation>
    <scope>NUCLEOTIDE SEQUENCE [LARGE SCALE GENOMIC DNA]</scope>
    <source>
        <strain evidence="2 3">JCM 18538</strain>
    </source>
</reference>
<dbReference type="AlphaFoldDB" id="A0A7I7S532"/>
<evidence type="ECO:0000313" key="2">
    <source>
        <dbReference type="EMBL" id="BBY51366.1"/>
    </source>
</evidence>
<geneLocation type="plasmid" evidence="3">
    <name>pjcm18538 dna</name>
</geneLocation>
<sequence>MTSPLQKPEGITWNPATVELPQPPMLPPGQDAMSMTIAAVLPTLTTPLATSVASLQAKETNFAGKVGAAQSAYENADASGGQSVGQISGMLGQMGQMAQQAGQQASGAGQGGGGFGQMMQQAMQAVQGFGQQGGGSAGGGAPGGGAPAQGGPPPAMAQGGGGGAPSGAPNGSPRDESGPRDDARDQERERQREGEDRPPAERAPVEPPAAAAGPGAGTGSAGPPPVDVPRQAPGGDEDLARRM</sequence>
<name>A0A7I7S532_9MYCO</name>
<protein>
    <recommendedName>
        <fullName evidence="4">PE domain-containing protein</fullName>
    </recommendedName>
</protein>
<feature type="region of interest" description="Disordered" evidence="1">
    <location>
        <begin position="1"/>
        <end position="26"/>
    </location>
</feature>
<accession>A0A7I7S532</accession>
<dbReference type="KEGG" id="marz:MARA_48340"/>
<dbReference type="RefSeq" id="WP_163921887.1">
    <property type="nucleotide sequence ID" value="NZ_AP022593.1"/>
</dbReference>
<evidence type="ECO:0000256" key="1">
    <source>
        <dbReference type="SAM" id="MobiDB-lite"/>
    </source>
</evidence>
<feature type="compositionally biased region" description="Gly residues" evidence="1">
    <location>
        <begin position="130"/>
        <end position="148"/>
    </location>
</feature>
<keyword evidence="3" id="KW-1185">Reference proteome</keyword>